<gene>
    <name evidence="15" type="primary">TLR5</name>
</gene>
<dbReference type="PROSITE" id="PS50104">
    <property type="entry name" value="TIR"/>
    <property type="match status" value="1"/>
</dbReference>
<evidence type="ECO:0000256" key="6">
    <source>
        <dbReference type="ARBA" id="ARBA00022737"/>
    </source>
</evidence>
<evidence type="ECO:0000256" key="1">
    <source>
        <dbReference type="ARBA" id="ARBA00004479"/>
    </source>
</evidence>
<comment type="subcellular location">
    <subcellularLocation>
        <location evidence="1">Membrane</location>
        <topology evidence="1">Single-pass type I membrane protein</topology>
    </subcellularLocation>
</comment>
<evidence type="ECO:0000256" key="3">
    <source>
        <dbReference type="ARBA" id="ARBA00022614"/>
    </source>
</evidence>
<feature type="domain" description="TIR" evidence="14">
    <location>
        <begin position="786"/>
        <end position="935"/>
    </location>
</feature>
<dbReference type="InterPro" id="IPR001611">
    <property type="entry name" value="Leu-rich_rpt"/>
</dbReference>
<dbReference type="Gene3D" id="3.40.50.10140">
    <property type="entry name" value="Toll/interleukin-1 receptor homology (TIR) domain"/>
    <property type="match status" value="1"/>
</dbReference>
<dbReference type="FunFam" id="3.80.10.10:FF:000770">
    <property type="entry name" value="Uncharacterized protein"/>
    <property type="match status" value="1"/>
</dbReference>
<dbReference type="GO" id="GO:0005886">
    <property type="term" value="C:plasma membrane"/>
    <property type="evidence" value="ECO:0007669"/>
    <property type="project" value="TreeGrafter"/>
</dbReference>
<dbReference type="GO" id="GO:0038023">
    <property type="term" value="F:signaling receptor activity"/>
    <property type="evidence" value="ECO:0007669"/>
    <property type="project" value="TreeGrafter"/>
</dbReference>
<keyword evidence="5 13" id="KW-0732">Signal</keyword>
<evidence type="ECO:0000256" key="11">
    <source>
        <dbReference type="SAM" id="MobiDB-lite"/>
    </source>
</evidence>
<dbReference type="SUPFAM" id="SSF52200">
    <property type="entry name" value="Toll/Interleukin receptor TIR domain"/>
    <property type="match status" value="1"/>
</dbReference>
<keyword evidence="10" id="KW-0325">Glycoprotein</keyword>
<accession>A0AA50AEX9</accession>
<dbReference type="SMART" id="SM00369">
    <property type="entry name" value="LRR_TYP"/>
    <property type="match status" value="14"/>
</dbReference>
<evidence type="ECO:0000256" key="9">
    <source>
        <dbReference type="ARBA" id="ARBA00023170"/>
    </source>
</evidence>
<dbReference type="PANTHER" id="PTHR24365:SF530">
    <property type="entry name" value="MSTPROX-RELATED"/>
    <property type="match status" value="1"/>
</dbReference>
<evidence type="ECO:0000259" key="14">
    <source>
        <dbReference type="PROSITE" id="PS50104"/>
    </source>
</evidence>
<protein>
    <submittedName>
        <fullName evidence="15">Toll-like receptor</fullName>
    </submittedName>
</protein>
<dbReference type="PROSITE" id="PS51450">
    <property type="entry name" value="LRR"/>
    <property type="match status" value="4"/>
</dbReference>
<comment type="similarity">
    <text evidence="2">Belongs to the Toll-like receptor family.</text>
</comment>
<dbReference type="Gene3D" id="3.80.10.10">
    <property type="entry name" value="Ribonuclease Inhibitor"/>
    <property type="match status" value="3"/>
</dbReference>
<dbReference type="SMART" id="SM00082">
    <property type="entry name" value="LRRCT"/>
    <property type="match status" value="1"/>
</dbReference>
<dbReference type="GO" id="GO:0007165">
    <property type="term" value="P:signal transduction"/>
    <property type="evidence" value="ECO:0007669"/>
    <property type="project" value="InterPro"/>
</dbReference>
<keyword evidence="7 12" id="KW-1133">Transmembrane helix</keyword>
<evidence type="ECO:0000256" key="10">
    <source>
        <dbReference type="ARBA" id="ARBA00023180"/>
    </source>
</evidence>
<reference evidence="15" key="1">
    <citation type="submission" date="2023-04" db="EMBL/GenBank/DDBJ databases">
        <authorList>
            <person name="Beom Jun P."/>
            <person name="Yoo Bin Y."/>
            <person name="Sung Jin C."/>
            <person name="Soon Cheol P."/>
        </authorList>
    </citation>
    <scope>NUCLEOTIDE SEQUENCE</scope>
</reference>
<feature type="signal peptide" evidence="13">
    <location>
        <begin position="1"/>
        <end position="42"/>
    </location>
</feature>
<dbReference type="InterPro" id="IPR003591">
    <property type="entry name" value="Leu-rich_rpt_typical-subtyp"/>
</dbReference>
<name>A0AA50AEX9_9ANNE</name>
<dbReference type="EMBL" id="OQ871610">
    <property type="protein sequence ID" value="WLK77139.1"/>
    <property type="molecule type" value="mRNA"/>
</dbReference>
<dbReference type="InterPro" id="IPR000157">
    <property type="entry name" value="TIR_dom"/>
</dbReference>
<evidence type="ECO:0000256" key="12">
    <source>
        <dbReference type="SAM" id="Phobius"/>
    </source>
</evidence>
<dbReference type="Pfam" id="PF01582">
    <property type="entry name" value="TIR"/>
    <property type="match status" value="1"/>
</dbReference>
<dbReference type="SMART" id="SM00365">
    <property type="entry name" value="LRR_SD22"/>
    <property type="match status" value="7"/>
</dbReference>
<dbReference type="AlphaFoldDB" id="A0AA50AEX9"/>
<keyword evidence="8 12" id="KW-0472">Membrane</keyword>
<feature type="chain" id="PRO_5041244159" evidence="13">
    <location>
        <begin position="43"/>
        <end position="947"/>
    </location>
</feature>
<feature type="region of interest" description="Disordered" evidence="11">
    <location>
        <begin position="791"/>
        <end position="818"/>
    </location>
</feature>
<dbReference type="Pfam" id="PF13855">
    <property type="entry name" value="LRR_8"/>
    <property type="match status" value="5"/>
</dbReference>
<evidence type="ECO:0000256" key="7">
    <source>
        <dbReference type="ARBA" id="ARBA00022989"/>
    </source>
</evidence>
<dbReference type="InterPro" id="IPR035897">
    <property type="entry name" value="Toll_tir_struct_dom_sf"/>
</dbReference>
<evidence type="ECO:0000256" key="13">
    <source>
        <dbReference type="SAM" id="SignalP"/>
    </source>
</evidence>
<dbReference type="SUPFAM" id="SSF52058">
    <property type="entry name" value="L domain-like"/>
    <property type="match status" value="2"/>
</dbReference>
<organism evidence="15">
    <name type="scientific">Eisenia andrei</name>
    <dbReference type="NCBI Taxonomy" id="168636"/>
    <lineage>
        <taxon>Eukaryota</taxon>
        <taxon>Metazoa</taxon>
        <taxon>Spiralia</taxon>
        <taxon>Lophotrochozoa</taxon>
        <taxon>Annelida</taxon>
        <taxon>Clitellata</taxon>
        <taxon>Oligochaeta</taxon>
        <taxon>Crassiclitellata</taxon>
        <taxon>Lumbricina</taxon>
        <taxon>Lumbricidae</taxon>
        <taxon>Lumbricinae</taxon>
        <taxon>Eisenia</taxon>
    </lineage>
</organism>
<proteinExistence type="evidence at transcript level"/>
<dbReference type="PANTHER" id="PTHR24365">
    <property type="entry name" value="TOLL-LIKE RECEPTOR"/>
    <property type="match status" value="1"/>
</dbReference>
<sequence>MYAADNVILVHRLSSQYVQHHMMHSKVLVILLCTFFALSCAAERPDSFATSPKDFPCPDVPVCTCSTNFKRVSCEHRNLFDIPSGIPNVATELYLGYNKLTKIRNGSFSTLNNLTQLSLLNNPITNLENLSFSGLKKLKYLTLRKNKLKTISPDAFHDLGSLQKLFLTDNFLTAVPDLSSVPNLIYLTLDTNNLGSANLCNGSANLMKLSTIILSNNANLSRIGKEDFKCVSRLSVRSVDVSRCSLKEFEDGVFEFPHLQSLKLSYNDISNDVLEGIFSSIAQSDLTSLDLSGVLQPSDIFPIDFFTNLSRVKLKHLSLSHTRGVNHITNQTFKYLPFLEYLDLSNSEFMSITDTSFSTMRNLSRISLHHNRNLHLVPKFNVSTLLRLDLNDNGQIETLSNGVFYGLSNLSNLFLQGCKIRTIERRAFSGLEKLQKLVLSRNLIASNGLPSKALSAMQNLVSLDLSFNKFTTISTEYNLFSGLTKLQWLDFSQNVCGNISTRIFQPLVNLQTLNLAGNRLGRVIETDIDGQLFRGLSKLRWLRLDNNEMRVMQHMMFSDLTSLQMLNLSNNYLSSWAPGIFNASGKLSIVDFSSNKISIVTEQELLTVPANTSLNLTDNPFACYCDLIWFRRWIQAHNTSTKLAHLQSYICNSPDQMAKKPLLEFNPDDIAKRCHLLPLMWILLGACSGVVAIMLFFGTMMYRYRWQLRLRLYYAQRRFRRRRPAGYIEVDEGYDYDIYVSYGPSDSDREWVRTELMPRFNLITQDENADGHLQGALNNDQLDERGQIEQEGLTGENDGRAARDGLPGENDSAEDPRPSLGELRVFIEEADATFGFLEFDTLAEAIYKSKKIMLVVSDEYLHDGRRLFEREWAIRSRFEKQLHLDDSIIVVCLEPDADVKVPAVLLPICRNQELEWTKQDEAGQELFWRKLAEVIQYRRDDDDLLAD</sequence>
<keyword evidence="9 15" id="KW-0675">Receptor</keyword>
<keyword evidence="3" id="KW-0433">Leucine-rich repeat</keyword>
<keyword evidence="4 12" id="KW-0812">Transmembrane</keyword>
<evidence type="ECO:0000256" key="8">
    <source>
        <dbReference type="ARBA" id="ARBA00023136"/>
    </source>
</evidence>
<evidence type="ECO:0000256" key="4">
    <source>
        <dbReference type="ARBA" id="ARBA00022692"/>
    </source>
</evidence>
<evidence type="ECO:0000256" key="2">
    <source>
        <dbReference type="ARBA" id="ARBA00009634"/>
    </source>
</evidence>
<keyword evidence="6" id="KW-0677">Repeat</keyword>
<evidence type="ECO:0000256" key="5">
    <source>
        <dbReference type="ARBA" id="ARBA00022729"/>
    </source>
</evidence>
<dbReference type="InterPro" id="IPR000483">
    <property type="entry name" value="Cys-rich_flank_reg_C"/>
</dbReference>
<feature type="transmembrane region" description="Helical" evidence="12">
    <location>
        <begin position="679"/>
        <end position="702"/>
    </location>
</feature>
<evidence type="ECO:0000313" key="15">
    <source>
        <dbReference type="EMBL" id="WLK77139.1"/>
    </source>
</evidence>
<dbReference type="InterPro" id="IPR032675">
    <property type="entry name" value="LRR_dom_sf"/>
</dbReference>